<sequence>MLNILLCKFRIFPVSLPINQITNQCHNKIYQCKSQPNSINLERGIICQ</sequence>
<name>A0A8S5PZ84_9CAUD</name>
<protein>
    <submittedName>
        <fullName evidence="1">Uncharacterized protein</fullName>
    </submittedName>
</protein>
<organism evidence="1">
    <name type="scientific">Myoviridae sp. ctBtT5</name>
    <dbReference type="NCBI Taxonomy" id="2825048"/>
    <lineage>
        <taxon>Viruses</taxon>
        <taxon>Duplodnaviria</taxon>
        <taxon>Heunggongvirae</taxon>
        <taxon>Uroviricota</taxon>
        <taxon>Caudoviricetes</taxon>
    </lineage>
</organism>
<accession>A0A8S5PZ84</accession>
<reference evidence="1" key="1">
    <citation type="journal article" date="2021" name="Proc. Natl. Acad. Sci. U.S.A.">
        <title>A Catalog of Tens of Thousands of Viruses from Human Metagenomes Reveals Hidden Associations with Chronic Diseases.</title>
        <authorList>
            <person name="Tisza M.J."/>
            <person name="Buck C.B."/>
        </authorList>
    </citation>
    <scope>NUCLEOTIDE SEQUENCE</scope>
    <source>
        <strain evidence="1">CtBtT5</strain>
    </source>
</reference>
<dbReference type="EMBL" id="BK015540">
    <property type="protein sequence ID" value="DAE11921.1"/>
    <property type="molecule type" value="Genomic_DNA"/>
</dbReference>
<proteinExistence type="predicted"/>
<evidence type="ECO:0000313" key="1">
    <source>
        <dbReference type="EMBL" id="DAE11921.1"/>
    </source>
</evidence>